<reference evidence="4 5" key="1">
    <citation type="journal article" date="2016" name="Nat. Commun.">
        <title>Thousands of microbial genomes shed light on interconnected biogeochemical processes in an aquifer system.</title>
        <authorList>
            <person name="Anantharaman K."/>
            <person name="Brown C.T."/>
            <person name="Hug L.A."/>
            <person name="Sharon I."/>
            <person name="Castelle C.J."/>
            <person name="Probst A.J."/>
            <person name="Thomas B.C."/>
            <person name="Singh A."/>
            <person name="Wilkins M.J."/>
            <person name="Karaoz U."/>
            <person name="Brodie E.L."/>
            <person name="Williams K.H."/>
            <person name="Hubbard S.S."/>
            <person name="Banfield J.F."/>
        </authorList>
    </citation>
    <scope>NUCLEOTIDE SEQUENCE [LARGE SCALE GENOMIC DNA]</scope>
</reference>
<proteinExistence type="inferred from homology"/>
<dbReference type="InterPro" id="IPR035980">
    <property type="entry name" value="Ribosomal_bS6_sf"/>
</dbReference>
<dbReference type="GO" id="GO:0003735">
    <property type="term" value="F:structural constituent of ribosome"/>
    <property type="evidence" value="ECO:0007669"/>
    <property type="project" value="InterPro"/>
</dbReference>
<comment type="similarity">
    <text evidence="1 3">Belongs to the bacterial ribosomal protein bS6 family.</text>
</comment>
<dbReference type="InterPro" id="IPR014717">
    <property type="entry name" value="Transl_elong_EF1B/ribsomal_bS6"/>
</dbReference>
<keyword evidence="3 4" id="KW-0689">Ribosomal protein</keyword>
<dbReference type="InterPro" id="IPR000529">
    <property type="entry name" value="Ribosomal_bS6"/>
</dbReference>
<dbReference type="GO" id="GO:0006412">
    <property type="term" value="P:translation"/>
    <property type="evidence" value="ECO:0007669"/>
    <property type="project" value="UniProtKB-UniRule"/>
</dbReference>
<keyword evidence="3" id="KW-0687">Ribonucleoprotein</keyword>
<dbReference type="AlphaFoldDB" id="A0A1F4VDZ6"/>
<evidence type="ECO:0000256" key="1">
    <source>
        <dbReference type="ARBA" id="ARBA00009512"/>
    </source>
</evidence>
<dbReference type="CDD" id="cd00473">
    <property type="entry name" value="bS6"/>
    <property type="match status" value="1"/>
</dbReference>
<dbReference type="PANTHER" id="PTHR21011:SF1">
    <property type="entry name" value="SMALL RIBOSOMAL SUBUNIT PROTEIN BS6M"/>
    <property type="match status" value="1"/>
</dbReference>
<gene>
    <name evidence="3" type="primary">rpsF</name>
    <name evidence="4" type="ORF">A3A78_00750</name>
</gene>
<sequence>MKFELVLMLKPNLSEEQVKKNVEDVKETIKAGSGSVEKEDFWGKRKLAYEIKRMQEAYYSILDLSIDSSAQKKLFLKLNQNPSVIRYLFRKA</sequence>
<comment type="function">
    <text evidence="3">Binds together with bS18 to 16S ribosomal RNA.</text>
</comment>
<accession>A0A1F4VDZ6</accession>
<dbReference type="GO" id="GO:1990904">
    <property type="term" value="C:ribonucleoprotein complex"/>
    <property type="evidence" value="ECO:0007669"/>
    <property type="project" value="UniProtKB-KW"/>
</dbReference>
<keyword evidence="3" id="KW-0699">rRNA-binding</keyword>
<dbReference type="Gene3D" id="3.30.70.60">
    <property type="match status" value="1"/>
</dbReference>
<dbReference type="PANTHER" id="PTHR21011">
    <property type="entry name" value="MITOCHONDRIAL 28S RIBOSOMAL PROTEIN S6"/>
    <property type="match status" value="1"/>
</dbReference>
<dbReference type="GO" id="GO:0005840">
    <property type="term" value="C:ribosome"/>
    <property type="evidence" value="ECO:0007669"/>
    <property type="project" value="UniProtKB-KW"/>
</dbReference>
<protein>
    <recommendedName>
        <fullName evidence="2 3">Small ribosomal subunit protein bS6</fullName>
    </recommendedName>
</protein>
<dbReference type="GO" id="GO:0070181">
    <property type="term" value="F:small ribosomal subunit rRNA binding"/>
    <property type="evidence" value="ECO:0007669"/>
    <property type="project" value="TreeGrafter"/>
</dbReference>
<organism evidence="4 5">
    <name type="scientific">candidate division WWE3 bacterium RIFCSPLOWO2_01_FULL_41_18</name>
    <dbReference type="NCBI Taxonomy" id="1802625"/>
    <lineage>
        <taxon>Bacteria</taxon>
        <taxon>Katanobacteria</taxon>
    </lineage>
</organism>
<comment type="caution">
    <text evidence="4">The sequence shown here is derived from an EMBL/GenBank/DDBJ whole genome shotgun (WGS) entry which is preliminary data.</text>
</comment>
<dbReference type="NCBIfam" id="TIGR00166">
    <property type="entry name" value="S6"/>
    <property type="match status" value="1"/>
</dbReference>
<dbReference type="HAMAP" id="MF_00360">
    <property type="entry name" value="Ribosomal_bS6"/>
    <property type="match status" value="1"/>
</dbReference>
<dbReference type="Pfam" id="PF01250">
    <property type="entry name" value="Ribosomal_S6"/>
    <property type="match status" value="1"/>
</dbReference>
<name>A0A1F4VDZ6_UNCKA</name>
<evidence type="ECO:0000313" key="4">
    <source>
        <dbReference type="EMBL" id="OGC55471.1"/>
    </source>
</evidence>
<evidence type="ECO:0000313" key="5">
    <source>
        <dbReference type="Proteomes" id="UP000176504"/>
    </source>
</evidence>
<dbReference type="GO" id="GO:0005737">
    <property type="term" value="C:cytoplasm"/>
    <property type="evidence" value="ECO:0007669"/>
    <property type="project" value="UniProtKB-ARBA"/>
</dbReference>
<dbReference type="SUPFAM" id="SSF54995">
    <property type="entry name" value="Ribosomal protein S6"/>
    <property type="match status" value="1"/>
</dbReference>
<evidence type="ECO:0000256" key="2">
    <source>
        <dbReference type="ARBA" id="ARBA00035294"/>
    </source>
</evidence>
<dbReference type="InterPro" id="IPR020814">
    <property type="entry name" value="Ribosomal_S6_plastid/chlpt"/>
</dbReference>
<evidence type="ECO:0000256" key="3">
    <source>
        <dbReference type="HAMAP-Rule" id="MF_00360"/>
    </source>
</evidence>
<keyword evidence="3" id="KW-0694">RNA-binding</keyword>
<dbReference type="Proteomes" id="UP000176504">
    <property type="component" value="Unassembled WGS sequence"/>
</dbReference>
<dbReference type="EMBL" id="MEVI01000002">
    <property type="protein sequence ID" value="OGC55471.1"/>
    <property type="molecule type" value="Genomic_DNA"/>
</dbReference>